<dbReference type="Proteomes" id="UP000286246">
    <property type="component" value="Unassembled WGS sequence"/>
</dbReference>
<gene>
    <name evidence="3" type="ORF">DFQ12_3324</name>
</gene>
<dbReference type="GO" id="GO:0008107">
    <property type="term" value="F:galactoside 2-alpha-L-fucosyltransferase activity"/>
    <property type="evidence" value="ECO:0007669"/>
    <property type="project" value="InterPro"/>
</dbReference>
<dbReference type="Pfam" id="PF01531">
    <property type="entry name" value="Glyco_transf_11"/>
    <property type="match status" value="1"/>
</dbReference>
<dbReference type="PANTHER" id="PTHR11927:SF9">
    <property type="entry name" value="L-FUCOSYLTRANSFERASE"/>
    <property type="match status" value="1"/>
</dbReference>
<dbReference type="PANTHER" id="PTHR11927">
    <property type="entry name" value="GALACTOSIDE 2-L-FUCOSYLTRANSFERASE"/>
    <property type="match status" value="1"/>
</dbReference>
<accession>A0A420AXW9</accession>
<evidence type="ECO:0000256" key="2">
    <source>
        <dbReference type="ARBA" id="ARBA00022679"/>
    </source>
</evidence>
<proteinExistence type="predicted"/>
<keyword evidence="1" id="KW-0328">Glycosyltransferase</keyword>
<evidence type="ECO:0000313" key="3">
    <source>
        <dbReference type="EMBL" id="RKE49213.1"/>
    </source>
</evidence>
<keyword evidence="2 3" id="KW-0808">Transferase</keyword>
<dbReference type="CDD" id="cd11301">
    <property type="entry name" value="Fut1_Fut2_like"/>
    <property type="match status" value="1"/>
</dbReference>
<dbReference type="GO" id="GO:0016020">
    <property type="term" value="C:membrane"/>
    <property type="evidence" value="ECO:0007669"/>
    <property type="project" value="InterPro"/>
</dbReference>
<dbReference type="RefSeq" id="WP_120260091.1">
    <property type="nucleotide sequence ID" value="NZ_RAPY01000003.1"/>
</dbReference>
<protein>
    <submittedName>
        <fullName evidence="3">Glycosyl transferase family 11</fullName>
    </submittedName>
</protein>
<evidence type="ECO:0000256" key="1">
    <source>
        <dbReference type="ARBA" id="ARBA00022676"/>
    </source>
</evidence>
<dbReference type="AlphaFoldDB" id="A0A420AXW9"/>
<name>A0A420AXW9_SPHD1</name>
<sequence>MKIVKFLGGLGNQLFQYAFFLALEQKFKHVKADLVDFEDYKLHNGFELETIFNIKLPEISSFERNIYTRYNGSWLWRKLRRVYNTKNAYLEESPQFTYSAKIFEDNRSHYYWGYWQHIDYINQVAPILRERLQFPPFEDAKNIHIQHLIQQQNAVSVHVRRGDYLREPLFKDICTEEYYQRSIQYMLETQESPLFIVFSNDISWCKAQFNDLNAIFVEHNTESNSFKDMQLMSQCKHHIIANSSFSWWGAWLNENPNKVVVSPQKWINDNKLDTSGLILPAFIKF</sequence>
<reference evidence="3 4" key="1">
    <citation type="submission" date="2018-09" db="EMBL/GenBank/DDBJ databases">
        <title>Genomic Encyclopedia of Type Strains, Phase III (KMG-III): the genomes of soil and plant-associated and newly described type strains.</title>
        <authorList>
            <person name="Whitman W."/>
        </authorList>
    </citation>
    <scope>NUCLEOTIDE SEQUENCE [LARGE SCALE GENOMIC DNA]</scope>
    <source>
        <strain evidence="3 4">CECT 7938</strain>
    </source>
</reference>
<dbReference type="InterPro" id="IPR002516">
    <property type="entry name" value="Glyco_trans_11"/>
</dbReference>
<keyword evidence="4" id="KW-1185">Reference proteome</keyword>
<evidence type="ECO:0000313" key="4">
    <source>
        <dbReference type="Proteomes" id="UP000286246"/>
    </source>
</evidence>
<comment type="caution">
    <text evidence="3">The sequence shown here is derived from an EMBL/GenBank/DDBJ whole genome shotgun (WGS) entry which is preliminary data.</text>
</comment>
<dbReference type="EMBL" id="RAPY01000003">
    <property type="protein sequence ID" value="RKE49213.1"/>
    <property type="molecule type" value="Genomic_DNA"/>
</dbReference>
<organism evidence="3 4">
    <name type="scientific">Sphingobacterium detergens</name>
    <dbReference type="NCBI Taxonomy" id="1145106"/>
    <lineage>
        <taxon>Bacteria</taxon>
        <taxon>Pseudomonadati</taxon>
        <taxon>Bacteroidota</taxon>
        <taxon>Sphingobacteriia</taxon>
        <taxon>Sphingobacteriales</taxon>
        <taxon>Sphingobacteriaceae</taxon>
        <taxon>Sphingobacterium</taxon>
    </lineage>
</organism>
<dbReference type="OrthoDB" id="9794601at2"/>
<dbReference type="GO" id="GO:0005975">
    <property type="term" value="P:carbohydrate metabolic process"/>
    <property type="evidence" value="ECO:0007669"/>
    <property type="project" value="InterPro"/>
</dbReference>